<dbReference type="Proteomes" id="UP001055712">
    <property type="component" value="Unassembled WGS sequence"/>
</dbReference>
<protein>
    <submittedName>
        <fullName evidence="1">Uncharacterized protein</fullName>
    </submittedName>
</protein>
<evidence type="ECO:0000313" key="1">
    <source>
        <dbReference type="EMBL" id="KAI3436128.1"/>
    </source>
</evidence>
<proteinExistence type="predicted"/>
<dbReference type="OrthoDB" id="2014733at2759"/>
<accession>A0A9D4TVW3</accession>
<sequence length="210" mass="23439">MQQASLEEVELQHVLDSHRDELKQVAAKTGSDWLAPATATERGTEQLYSALERQVQTDAFTEALTRSQHALQSHPPVPAASCADGCEVLAQDWWEVKEDGELRVSELTGDYVLVELDDVVRALSAFIAEYIVSLPEAKNMEPRQLQRAVLLTMAELRKGRVRRLLDWGKSLYRVGAIGYGAFSMFTNPWVAKAVLAALWSCLRLVGRMVL</sequence>
<keyword evidence="2" id="KW-1185">Reference proteome</keyword>
<comment type="caution">
    <text evidence="1">The sequence shown here is derived from an EMBL/GenBank/DDBJ whole genome shotgun (WGS) entry which is preliminary data.</text>
</comment>
<dbReference type="AlphaFoldDB" id="A0A9D4TVW3"/>
<organism evidence="1 2">
    <name type="scientific">Chlorella vulgaris</name>
    <name type="common">Green alga</name>
    <dbReference type="NCBI Taxonomy" id="3077"/>
    <lineage>
        <taxon>Eukaryota</taxon>
        <taxon>Viridiplantae</taxon>
        <taxon>Chlorophyta</taxon>
        <taxon>core chlorophytes</taxon>
        <taxon>Trebouxiophyceae</taxon>
        <taxon>Chlorellales</taxon>
        <taxon>Chlorellaceae</taxon>
        <taxon>Chlorella clade</taxon>
        <taxon>Chlorella</taxon>
    </lineage>
</organism>
<dbReference type="PANTHER" id="PTHR33874:SF4">
    <property type="entry name" value="EXPRESSED PROTEIN"/>
    <property type="match status" value="1"/>
</dbReference>
<reference evidence="1" key="1">
    <citation type="journal article" date="2019" name="Plant J.">
        <title>Chlorella vulgaris genome assembly and annotation reveals the molecular basis for metabolic acclimation to high light conditions.</title>
        <authorList>
            <person name="Cecchin M."/>
            <person name="Marcolungo L."/>
            <person name="Rossato M."/>
            <person name="Girolomoni L."/>
            <person name="Cosentino E."/>
            <person name="Cuine S."/>
            <person name="Li-Beisson Y."/>
            <person name="Delledonne M."/>
            <person name="Ballottari M."/>
        </authorList>
    </citation>
    <scope>NUCLEOTIDE SEQUENCE</scope>
    <source>
        <strain evidence="1">211/11P</strain>
    </source>
</reference>
<reference evidence="1" key="2">
    <citation type="submission" date="2020-11" db="EMBL/GenBank/DDBJ databases">
        <authorList>
            <person name="Cecchin M."/>
            <person name="Marcolungo L."/>
            <person name="Rossato M."/>
            <person name="Girolomoni L."/>
            <person name="Cosentino E."/>
            <person name="Cuine S."/>
            <person name="Li-Beisson Y."/>
            <person name="Delledonne M."/>
            <person name="Ballottari M."/>
        </authorList>
    </citation>
    <scope>NUCLEOTIDE SEQUENCE</scope>
    <source>
        <strain evidence="1">211/11P</strain>
        <tissue evidence="1">Whole cell</tissue>
    </source>
</reference>
<name>A0A9D4TVW3_CHLVU</name>
<dbReference type="EMBL" id="SIDB01000002">
    <property type="protein sequence ID" value="KAI3436128.1"/>
    <property type="molecule type" value="Genomic_DNA"/>
</dbReference>
<dbReference type="PANTHER" id="PTHR33874">
    <property type="entry name" value="RING FINGER PROTEIN"/>
    <property type="match status" value="1"/>
</dbReference>
<evidence type="ECO:0000313" key="2">
    <source>
        <dbReference type="Proteomes" id="UP001055712"/>
    </source>
</evidence>
<gene>
    <name evidence="1" type="ORF">D9Q98_002186</name>
</gene>